<dbReference type="AlphaFoldDB" id="A0A2W2AM71"/>
<evidence type="ECO:0000313" key="3">
    <source>
        <dbReference type="Proteomes" id="UP000248745"/>
    </source>
</evidence>
<keyword evidence="3" id="KW-1185">Reference proteome</keyword>
<dbReference type="Pfam" id="PF09346">
    <property type="entry name" value="SMI1_KNR4"/>
    <property type="match status" value="1"/>
</dbReference>
<proteinExistence type="predicted"/>
<evidence type="ECO:0000259" key="1">
    <source>
        <dbReference type="Pfam" id="PF09346"/>
    </source>
</evidence>
<dbReference type="Gene3D" id="3.40.1580.10">
    <property type="entry name" value="SMI1/KNR4-like"/>
    <property type="match status" value="1"/>
</dbReference>
<sequence length="138" mass="15571">MGFINRNEPPAANEIALFLDTVSFSVPQDFLDFYTRTNGADVSSEEYYAVLWPLTEMVQLNAGYEVEVYVPGFFLFGSNGGDAAFAMERTTGRIFEMPFIDMWEGEGILIADSFDAFLELMMMENKETVKEILKSLGK</sequence>
<dbReference type="SUPFAM" id="SSF160631">
    <property type="entry name" value="SMI1/KNR4-like"/>
    <property type="match status" value="1"/>
</dbReference>
<dbReference type="OrthoDB" id="9795554at2"/>
<organism evidence="2 3">
    <name type="scientific">Taibaiella soli</name>
    <dbReference type="NCBI Taxonomy" id="1649169"/>
    <lineage>
        <taxon>Bacteria</taxon>
        <taxon>Pseudomonadati</taxon>
        <taxon>Bacteroidota</taxon>
        <taxon>Chitinophagia</taxon>
        <taxon>Chitinophagales</taxon>
        <taxon>Chitinophagaceae</taxon>
        <taxon>Taibaiella</taxon>
    </lineage>
</organism>
<accession>A0A2W2AM71</accession>
<dbReference type="InterPro" id="IPR018958">
    <property type="entry name" value="Knr4/Smi1-like_dom"/>
</dbReference>
<protein>
    <recommendedName>
        <fullName evidence="1">Knr4/Smi1-like domain-containing protein</fullName>
    </recommendedName>
</protein>
<feature type="domain" description="Knr4/Smi1-like" evidence="1">
    <location>
        <begin position="11"/>
        <end position="119"/>
    </location>
</feature>
<gene>
    <name evidence="2" type="ORF">DN068_08390</name>
</gene>
<dbReference type="Proteomes" id="UP000248745">
    <property type="component" value="Unassembled WGS sequence"/>
</dbReference>
<dbReference type="InterPro" id="IPR037883">
    <property type="entry name" value="Knr4/Smi1-like_sf"/>
</dbReference>
<evidence type="ECO:0000313" key="2">
    <source>
        <dbReference type="EMBL" id="PZF73400.1"/>
    </source>
</evidence>
<dbReference type="EMBL" id="QKTW01000013">
    <property type="protein sequence ID" value="PZF73400.1"/>
    <property type="molecule type" value="Genomic_DNA"/>
</dbReference>
<dbReference type="RefSeq" id="WP_110998463.1">
    <property type="nucleotide sequence ID" value="NZ_QKTW01000013.1"/>
</dbReference>
<comment type="caution">
    <text evidence="2">The sequence shown here is derived from an EMBL/GenBank/DDBJ whole genome shotgun (WGS) entry which is preliminary data.</text>
</comment>
<reference evidence="2 3" key="1">
    <citation type="submission" date="2018-06" db="EMBL/GenBank/DDBJ databases">
        <title>Mucibacter soli gen. nov., sp. nov., a new member of the family Chitinophagaceae producing mucin.</title>
        <authorList>
            <person name="Kim M.-K."/>
            <person name="Park S."/>
            <person name="Kim T.-S."/>
            <person name="Joung Y."/>
            <person name="Han J.-H."/>
            <person name="Kim S.B."/>
        </authorList>
    </citation>
    <scope>NUCLEOTIDE SEQUENCE [LARGE SCALE GENOMIC DNA]</scope>
    <source>
        <strain evidence="2 3">R1-15</strain>
    </source>
</reference>
<name>A0A2W2AM71_9BACT</name>